<keyword evidence="1" id="KW-0812">Transmembrane</keyword>
<reference evidence="2" key="1">
    <citation type="journal article" date="2014" name="Int. J. Syst. Evol. Microbiol.">
        <title>Complete genome sequence of Corynebacterium casei LMG S-19264T (=DSM 44701T), isolated from a smear-ripened cheese.</title>
        <authorList>
            <consortium name="US DOE Joint Genome Institute (JGI-PGF)"/>
            <person name="Walter F."/>
            <person name="Albersmeier A."/>
            <person name="Kalinowski J."/>
            <person name="Ruckert C."/>
        </authorList>
    </citation>
    <scope>NUCLEOTIDE SEQUENCE</scope>
    <source>
        <strain evidence="2">KCTC 42650</strain>
    </source>
</reference>
<accession>A0A8J3H1H5</accession>
<sequence length="101" mass="10990">MAMTEPLEPLPEPANLRVLRILVTVLTVVMIGGLLTIVALFVIRFSSSPPMVPDSVTLPDGLKAEAFTLGPDWYAVVTEGGKKILIFDRETGVLRQTVEVK</sequence>
<keyword evidence="3" id="KW-1185">Reference proteome</keyword>
<dbReference type="Proteomes" id="UP000626220">
    <property type="component" value="Unassembled WGS sequence"/>
</dbReference>
<keyword evidence="1" id="KW-1133">Transmembrane helix</keyword>
<reference evidence="2" key="2">
    <citation type="submission" date="2020-09" db="EMBL/GenBank/DDBJ databases">
        <authorList>
            <person name="Sun Q."/>
            <person name="Kim S."/>
        </authorList>
    </citation>
    <scope>NUCLEOTIDE SEQUENCE</scope>
    <source>
        <strain evidence="2">KCTC 42650</strain>
    </source>
</reference>
<evidence type="ECO:0000256" key="1">
    <source>
        <dbReference type="SAM" id="Phobius"/>
    </source>
</evidence>
<feature type="transmembrane region" description="Helical" evidence="1">
    <location>
        <begin position="20"/>
        <end position="43"/>
    </location>
</feature>
<keyword evidence="1" id="KW-0472">Membrane</keyword>
<evidence type="ECO:0000313" key="2">
    <source>
        <dbReference type="EMBL" id="GHF72660.1"/>
    </source>
</evidence>
<dbReference type="InterPro" id="IPR045519">
    <property type="entry name" value="DUF6476"/>
</dbReference>
<dbReference type="AlphaFoldDB" id="A0A8J3H1H5"/>
<comment type="caution">
    <text evidence="2">The sequence shown here is derived from an EMBL/GenBank/DDBJ whole genome shotgun (WGS) entry which is preliminary data.</text>
</comment>
<evidence type="ECO:0000313" key="3">
    <source>
        <dbReference type="Proteomes" id="UP000626220"/>
    </source>
</evidence>
<dbReference type="Pfam" id="PF20082">
    <property type="entry name" value="DUF6476"/>
    <property type="match status" value="1"/>
</dbReference>
<proteinExistence type="predicted"/>
<protein>
    <submittedName>
        <fullName evidence="2">Uncharacterized protein</fullName>
    </submittedName>
</protein>
<dbReference type="EMBL" id="BNCJ01000032">
    <property type="protein sequence ID" value="GHF72660.1"/>
    <property type="molecule type" value="Genomic_DNA"/>
</dbReference>
<organism evidence="2 3">
    <name type="scientific">Seohaeicola zhoushanensis</name>
    <dbReference type="NCBI Taxonomy" id="1569283"/>
    <lineage>
        <taxon>Bacteria</taxon>
        <taxon>Pseudomonadati</taxon>
        <taxon>Pseudomonadota</taxon>
        <taxon>Alphaproteobacteria</taxon>
        <taxon>Rhodobacterales</taxon>
        <taxon>Roseobacteraceae</taxon>
        <taxon>Seohaeicola</taxon>
    </lineage>
</organism>
<name>A0A8J3H1H5_9RHOB</name>
<gene>
    <name evidence="2" type="ORF">GCM10017056_49470</name>
</gene>